<dbReference type="STRING" id="1193518.BN13_730003"/>
<dbReference type="CDD" id="cd04496">
    <property type="entry name" value="SSB_OBF"/>
    <property type="match status" value="1"/>
</dbReference>
<dbReference type="PANTHER" id="PTHR10302">
    <property type="entry name" value="SINGLE-STRANDED DNA-BINDING PROTEIN"/>
    <property type="match status" value="1"/>
</dbReference>
<dbReference type="Proteomes" id="UP000035720">
    <property type="component" value="Unassembled WGS sequence"/>
</dbReference>
<dbReference type="GO" id="GO:0006260">
    <property type="term" value="P:DNA replication"/>
    <property type="evidence" value="ECO:0007669"/>
    <property type="project" value="InterPro"/>
</dbReference>
<dbReference type="SUPFAM" id="SSF50249">
    <property type="entry name" value="Nucleic acid-binding proteins"/>
    <property type="match status" value="1"/>
</dbReference>
<dbReference type="PROSITE" id="PS50935">
    <property type="entry name" value="SSB"/>
    <property type="match status" value="1"/>
</dbReference>
<keyword evidence="1 2" id="KW-0238">DNA-binding</keyword>
<dbReference type="InterPro" id="IPR011344">
    <property type="entry name" value="ssDNA-bd"/>
</dbReference>
<name>A0A077MG65_9MICO</name>
<comment type="caution">
    <text evidence="4">The sequence shown here is derived from an EMBL/GenBank/DDBJ whole genome shotgun (WGS) entry which is preliminary data.</text>
</comment>
<protein>
    <submittedName>
        <fullName evidence="4">Putative Single-stranded DNA-binding protein</fullName>
    </submittedName>
</protein>
<gene>
    <name evidence="4" type="ORF">BN13_730003</name>
</gene>
<dbReference type="AlphaFoldDB" id="A0A077MG65"/>
<sequence length="213" mass="22089">MSDNFVSIVGGLGADPELRVNPSTGKAMAVFSVAISQPQNQDGSKNDPIWARVSLFGDVAARNFVASAKKGDRVTVTDATLDNYTEELNLADGTTRKVTHVTLKCFSAAADTKWATAAITRNGNGGQNWANNPAYAAYAQQGTGGAPQGQFQPQPQGQTAFSAPAPAQAPAQFQPQPQNGQPAFSAPAPAQAPAQFQPQPQGQPAFSGQGSAF</sequence>
<evidence type="ECO:0000256" key="2">
    <source>
        <dbReference type="PROSITE-ProRule" id="PRU00252"/>
    </source>
</evidence>
<evidence type="ECO:0000313" key="5">
    <source>
        <dbReference type="Proteomes" id="UP000035720"/>
    </source>
</evidence>
<keyword evidence="5" id="KW-1185">Reference proteome</keyword>
<dbReference type="RefSeq" id="WP_048547008.1">
    <property type="nucleotide sequence ID" value="NZ_HF571038.1"/>
</dbReference>
<evidence type="ECO:0000256" key="1">
    <source>
        <dbReference type="ARBA" id="ARBA00023125"/>
    </source>
</evidence>
<dbReference type="EMBL" id="CAJC01000187">
    <property type="protein sequence ID" value="CCI54473.1"/>
    <property type="molecule type" value="Genomic_DNA"/>
</dbReference>
<dbReference type="GO" id="GO:0003697">
    <property type="term" value="F:single-stranded DNA binding"/>
    <property type="evidence" value="ECO:0007669"/>
    <property type="project" value="InterPro"/>
</dbReference>
<dbReference type="OrthoDB" id="9809878at2"/>
<feature type="region of interest" description="Disordered" evidence="3">
    <location>
        <begin position="139"/>
        <end position="213"/>
    </location>
</feature>
<evidence type="ECO:0000256" key="3">
    <source>
        <dbReference type="SAM" id="MobiDB-lite"/>
    </source>
</evidence>
<dbReference type="Pfam" id="PF00436">
    <property type="entry name" value="SSB"/>
    <property type="match status" value="1"/>
</dbReference>
<dbReference type="Gene3D" id="2.40.50.140">
    <property type="entry name" value="Nucleic acid-binding proteins"/>
    <property type="match status" value="1"/>
</dbReference>
<feature type="compositionally biased region" description="Low complexity" evidence="3">
    <location>
        <begin position="148"/>
        <end position="213"/>
    </location>
</feature>
<dbReference type="InterPro" id="IPR012340">
    <property type="entry name" value="NA-bd_OB-fold"/>
</dbReference>
<accession>A0A077MG65</accession>
<proteinExistence type="predicted"/>
<dbReference type="PANTHER" id="PTHR10302:SF0">
    <property type="entry name" value="SINGLE-STRANDED DNA-BINDING PROTEIN, MITOCHONDRIAL"/>
    <property type="match status" value="1"/>
</dbReference>
<evidence type="ECO:0000313" key="4">
    <source>
        <dbReference type="EMBL" id="CCI54473.1"/>
    </source>
</evidence>
<dbReference type="GO" id="GO:0009295">
    <property type="term" value="C:nucleoid"/>
    <property type="evidence" value="ECO:0007669"/>
    <property type="project" value="TreeGrafter"/>
</dbReference>
<organism evidence="4 5">
    <name type="scientific">Nostocoides jenkinsii Ben 74</name>
    <dbReference type="NCBI Taxonomy" id="1193518"/>
    <lineage>
        <taxon>Bacteria</taxon>
        <taxon>Bacillati</taxon>
        <taxon>Actinomycetota</taxon>
        <taxon>Actinomycetes</taxon>
        <taxon>Micrococcales</taxon>
        <taxon>Intrasporangiaceae</taxon>
        <taxon>Nostocoides</taxon>
    </lineage>
</organism>
<reference evidence="4 5" key="1">
    <citation type="journal article" date="2013" name="ISME J.">
        <title>A metabolic model for members of the genus Tetrasphaera involved in enhanced biological phosphorus removal.</title>
        <authorList>
            <person name="Kristiansen R."/>
            <person name="Nguyen H.T.T."/>
            <person name="Saunders A.M."/>
            <person name="Nielsen J.L."/>
            <person name="Wimmer R."/>
            <person name="Le V.Q."/>
            <person name="McIlroy S.J."/>
            <person name="Petrovski S."/>
            <person name="Seviour R.J."/>
            <person name="Calteau A."/>
            <person name="Nielsen K.L."/>
            <person name="Nielsen P.H."/>
        </authorList>
    </citation>
    <scope>NUCLEOTIDE SEQUENCE [LARGE SCALE GENOMIC DNA]</scope>
    <source>
        <strain evidence="4 5">Ben 74</strain>
    </source>
</reference>
<dbReference type="InterPro" id="IPR000424">
    <property type="entry name" value="Primosome_PriB/ssb"/>
</dbReference>